<dbReference type="Proteomes" id="UP000198756">
    <property type="component" value="Unassembled WGS sequence"/>
</dbReference>
<dbReference type="AlphaFoldDB" id="A0A1G5XIS1"/>
<proteinExistence type="predicted"/>
<sequence>MDKLQNSLDVELWLNKDLIHRQNLLKTQFTSVLEDVGNSFPKEIFDKISAKSKGTKISKGNDLLGFPYLVLDLIRDFDPITGSNIRLLNWFGNGLFITILLGSNRENPVKEFIGLEFSFGLSENQWDYPDLILNRNLTTDEGKIAKAKLGFYHWIKPIPVDPDLLVLNQNLCKCLKKILGILSLPAEQVRN</sequence>
<name>A0A1G5XIS1_9BACT</name>
<evidence type="ECO:0000313" key="2">
    <source>
        <dbReference type="Proteomes" id="UP000198756"/>
    </source>
</evidence>
<gene>
    <name evidence="1" type="ORF">SAMN03080617_01794</name>
</gene>
<dbReference type="STRING" id="279824.SAMN03080617_01794"/>
<organism evidence="1 2">
    <name type="scientific">Algoriphagus alkaliphilus</name>
    <dbReference type="NCBI Taxonomy" id="279824"/>
    <lineage>
        <taxon>Bacteria</taxon>
        <taxon>Pseudomonadati</taxon>
        <taxon>Bacteroidota</taxon>
        <taxon>Cytophagia</taxon>
        <taxon>Cytophagales</taxon>
        <taxon>Cyclobacteriaceae</taxon>
        <taxon>Algoriphagus</taxon>
    </lineage>
</organism>
<dbReference type="RefSeq" id="WP_092729605.1">
    <property type="nucleotide sequence ID" value="NZ_FMXE01000010.1"/>
</dbReference>
<dbReference type="OrthoDB" id="2575320at2"/>
<dbReference type="EMBL" id="FMXE01000010">
    <property type="protein sequence ID" value="SDA69846.1"/>
    <property type="molecule type" value="Genomic_DNA"/>
</dbReference>
<evidence type="ECO:0000313" key="1">
    <source>
        <dbReference type="EMBL" id="SDA69846.1"/>
    </source>
</evidence>
<protein>
    <submittedName>
        <fullName evidence="1">Uncharacterized protein</fullName>
    </submittedName>
</protein>
<accession>A0A1G5XIS1</accession>
<reference evidence="2" key="1">
    <citation type="submission" date="2016-10" db="EMBL/GenBank/DDBJ databases">
        <authorList>
            <person name="Varghese N."/>
            <person name="Submissions S."/>
        </authorList>
    </citation>
    <scope>NUCLEOTIDE SEQUENCE [LARGE SCALE GENOMIC DNA]</scope>
    <source>
        <strain evidence="2">DSM 22703</strain>
    </source>
</reference>
<keyword evidence="2" id="KW-1185">Reference proteome</keyword>